<evidence type="ECO:0000259" key="4">
    <source>
        <dbReference type="SMART" id="SM00822"/>
    </source>
</evidence>
<protein>
    <submittedName>
        <fullName evidence="5">SDR family oxidoreductase</fullName>
    </submittedName>
</protein>
<dbReference type="InterPro" id="IPR002347">
    <property type="entry name" value="SDR_fam"/>
</dbReference>
<evidence type="ECO:0000313" key="6">
    <source>
        <dbReference type="Proteomes" id="UP000269097"/>
    </source>
</evidence>
<dbReference type="CDD" id="cd05374">
    <property type="entry name" value="17beta-HSD-like_SDR_c"/>
    <property type="match status" value="1"/>
</dbReference>
<evidence type="ECO:0000256" key="2">
    <source>
        <dbReference type="ARBA" id="ARBA00023002"/>
    </source>
</evidence>
<name>A0A3G3K4F3_9BACL</name>
<dbReference type="PROSITE" id="PS00061">
    <property type="entry name" value="ADH_SHORT"/>
    <property type="match status" value="1"/>
</dbReference>
<dbReference type="EMBL" id="CP033433">
    <property type="protein sequence ID" value="AYQ75280.1"/>
    <property type="molecule type" value="Genomic_DNA"/>
</dbReference>
<dbReference type="Pfam" id="PF00106">
    <property type="entry name" value="adh_short"/>
    <property type="match status" value="1"/>
</dbReference>
<proteinExistence type="inferred from homology"/>
<evidence type="ECO:0000313" key="5">
    <source>
        <dbReference type="EMBL" id="AYQ75280.1"/>
    </source>
</evidence>
<feature type="domain" description="Ketoreductase" evidence="4">
    <location>
        <begin position="8"/>
        <end position="189"/>
    </location>
</feature>
<accession>A0A3G3K4F3</accession>
<dbReference type="KEGG" id="coh:EAV92_23685"/>
<dbReference type="SMART" id="SM00822">
    <property type="entry name" value="PKS_KR"/>
    <property type="match status" value="1"/>
</dbReference>
<organism evidence="5 6">
    <name type="scientific">Cohnella candidum</name>
    <dbReference type="NCBI Taxonomy" id="2674991"/>
    <lineage>
        <taxon>Bacteria</taxon>
        <taxon>Bacillati</taxon>
        <taxon>Bacillota</taxon>
        <taxon>Bacilli</taxon>
        <taxon>Bacillales</taxon>
        <taxon>Paenibacillaceae</taxon>
        <taxon>Cohnella</taxon>
    </lineage>
</organism>
<keyword evidence="6" id="KW-1185">Reference proteome</keyword>
<dbReference type="PANTHER" id="PTHR43976:SF16">
    <property type="entry name" value="SHORT-CHAIN DEHYDROGENASE_REDUCTASE FAMILY PROTEIN"/>
    <property type="match status" value="1"/>
</dbReference>
<dbReference type="RefSeq" id="WP_123043361.1">
    <property type="nucleotide sequence ID" value="NZ_CP033433.1"/>
</dbReference>
<dbReference type="Proteomes" id="UP000269097">
    <property type="component" value="Chromosome"/>
</dbReference>
<dbReference type="Gene3D" id="3.40.50.720">
    <property type="entry name" value="NAD(P)-binding Rossmann-like Domain"/>
    <property type="match status" value="1"/>
</dbReference>
<dbReference type="InterPro" id="IPR057326">
    <property type="entry name" value="KR_dom"/>
</dbReference>
<dbReference type="InterPro" id="IPR051911">
    <property type="entry name" value="SDR_oxidoreductase"/>
</dbReference>
<dbReference type="GO" id="GO:0016491">
    <property type="term" value="F:oxidoreductase activity"/>
    <property type="evidence" value="ECO:0007669"/>
    <property type="project" value="UniProtKB-KW"/>
</dbReference>
<comment type="similarity">
    <text evidence="1 3">Belongs to the short-chain dehydrogenases/reductases (SDR) family.</text>
</comment>
<dbReference type="PRINTS" id="PR00080">
    <property type="entry name" value="SDRFAMILY"/>
</dbReference>
<dbReference type="PANTHER" id="PTHR43976">
    <property type="entry name" value="SHORT CHAIN DEHYDROGENASE"/>
    <property type="match status" value="1"/>
</dbReference>
<dbReference type="InterPro" id="IPR020904">
    <property type="entry name" value="Sc_DH/Rdtase_CS"/>
</dbReference>
<gene>
    <name evidence="5" type="ORF">EAV92_23685</name>
</gene>
<evidence type="ECO:0000256" key="1">
    <source>
        <dbReference type="ARBA" id="ARBA00006484"/>
    </source>
</evidence>
<reference evidence="5 6" key="1">
    <citation type="submission" date="2018-10" db="EMBL/GenBank/DDBJ databases">
        <title>Genome Sequence of Cohnella sp.</title>
        <authorList>
            <person name="Srinivasan S."/>
            <person name="Kim M.K."/>
        </authorList>
    </citation>
    <scope>NUCLEOTIDE SEQUENCE [LARGE SCALE GENOMIC DNA]</scope>
    <source>
        <strain evidence="5 6">18JY8-7</strain>
    </source>
</reference>
<dbReference type="PRINTS" id="PR00081">
    <property type="entry name" value="GDHRDH"/>
</dbReference>
<sequence>MSGDQRGRTALVTGASSGFGYLTALRLARLGWTVYAGFRDVAASGTLAAEAASSGCADRIRPVRLDVTDEAGIREALSRIEREAGRLDALVNNAGLAVGGFVEELPLSAWREQFDTNLFGVVAVTRAALSLLRQSGGGRIVLVSSISGRIGFPALGPYCASKHALEGLGESLRLELAPFGVAVSLVEPGPYRTPIWQKSLASVTAPGPQSPYAGLFARIRPMLEQSAARGGDPELVAETIVRAVRDKKPKLRYLPSWSERWTVGAKRFLPWSWIERAALRVLGVKR</sequence>
<keyword evidence="2" id="KW-0560">Oxidoreductase</keyword>
<dbReference type="InterPro" id="IPR036291">
    <property type="entry name" value="NAD(P)-bd_dom_sf"/>
</dbReference>
<dbReference type="SUPFAM" id="SSF51735">
    <property type="entry name" value="NAD(P)-binding Rossmann-fold domains"/>
    <property type="match status" value="1"/>
</dbReference>
<evidence type="ECO:0000256" key="3">
    <source>
        <dbReference type="RuleBase" id="RU000363"/>
    </source>
</evidence>
<dbReference type="AlphaFoldDB" id="A0A3G3K4F3"/>